<keyword evidence="1" id="KW-0645">Protease</keyword>
<name>A0ABV8UQC9_9BACL</name>
<gene>
    <name evidence="1" type="primary">yyaC</name>
    <name evidence="1" type="ORF">ACFO0S_00115</name>
</gene>
<dbReference type="GO" id="GO:0006508">
    <property type="term" value="P:proteolysis"/>
    <property type="evidence" value="ECO:0007669"/>
    <property type="project" value="UniProtKB-KW"/>
</dbReference>
<dbReference type="InterPro" id="IPR023430">
    <property type="entry name" value="Pept_HybD-like_dom_sf"/>
</dbReference>
<evidence type="ECO:0000313" key="2">
    <source>
        <dbReference type="Proteomes" id="UP001595733"/>
    </source>
</evidence>
<keyword evidence="2" id="KW-1185">Reference proteome</keyword>
<comment type="caution">
    <text evidence="1">The sequence shown here is derived from an EMBL/GenBank/DDBJ whole genome shotgun (WGS) entry which is preliminary data.</text>
</comment>
<dbReference type="Proteomes" id="UP001595733">
    <property type="component" value="Unassembled WGS sequence"/>
</dbReference>
<keyword evidence="1" id="KW-0378">Hydrolase</keyword>
<reference evidence="2" key="1">
    <citation type="journal article" date="2019" name="Int. J. Syst. Evol. Microbiol.">
        <title>The Global Catalogue of Microorganisms (GCM) 10K type strain sequencing project: providing services to taxonomists for standard genome sequencing and annotation.</title>
        <authorList>
            <consortium name="The Broad Institute Genomics Platform"/>
            <consortium name="The Broad Institute Genome Sequencing Center for Infectious Disease"/>
            <person name="Wu L."/>
            <person name="Ma J."/>
        </authorList>
    </citation>
    <scope>NUCLEOTIDE SEQUENCE [LARGE SCALE GENOMIC DNA]</scope>
    <source>
        <strain evidence="2">CCUG 50353</strain>
    </source>
</reference>
<proteinExistence type="predicted"/>
<accession>A0ABV8UQC9</accession>
<dbReference type="GO" id="GO:0008233">
    <property type="term" value="F:peptidase activity"/>
    <property type="evidence" value="ECO:0007669"/>
    <property type="project" value="UniProtKB-KW"/>
</dbReference>
<dbReference type="NCBIfam" id="TIGR02841">
    <property type="entry name" value="spore_YyaC"/>
    <property type="match status" value="1"/>
</dbReference>
<sequence length="199" mass="22011">MKKPLYSIHYEQQGVIWKLSSAFLEHLPFHDPDMVFLCIGTDRSTGDSLGPLTGSFLSLYKSFPFPIIGTLETPVHALNLPTVVSHLNDSQTTGPIVAIDACLGHHYAIGDILLEKGPLWPGKAVQKELPAIGEYNIKVIVNHLHGDSIETLQTTRLLHTQDLARVVANALFLAWHRYCSTQQTSKPHTELQLTDLAAN</sequence>
<dbReference type="EMBL" id="JBHSEF010000002">
    <property type="protein sequence ID" value="MFC4353496.1"/>
    <property type="molecule type" value="Genomic_DNA"/>
</dbReference>
<organism evidence="1 2">
    <name type="scientific">Chryseomicrobium palamuruense</name>
    <dbReference type="NCBI Taxonomy" id="682973"/>
    <lineage>
        <taxon>Bacteria</taxon>
        <taxon>Bacillati</taxon>
        <taxon>Bacillota</taxon>
        <taxon>Bacilli</taxon>
        <taxon>Bacillales</taxon>
        <taxon>Caryophanaceae</taxon>
        <taxon>Chryseomicrobium</taxon>
    </lineage>
</organism>
<dbReference type="SUPFAM" id="SSF53163">
    <property type="entry name" value="HybD-like"/>
    <property type="match status" value="1"/>
</dbReference>
<dbReference type="Pfam" id="PF06866">
    <property type="entry name" value="DUF1256"/>
    <property type="match status" value="1"/>
</dbReference>
<dbReference type="InterPro" id="IPR009665">
    <property type="entry name" value="YyaC"/>
</dbReference>
<evidence type="ECO:0000313" key="1">
    <source>
        <dbReference type="EMBL" id="MFC4353496.1"/>
    </source>
</evidence>
<protein>
    <submittedName>
        <fullName evidence="1">Spore protease YyaC</fullName>
    </submittedName>
</protein>
<dbReference type="RefSeq" id="WP_378138930.1">
    <property type="nucleotide sequence ID" value="NZ_JBHSEF010000002.1"/>
</dbReference>